<evidence type="ECO:0000256" key="1">
    <source>
        <dbReference type="ARBA" id="ARBA00023015"/>
    </source>
</evidence>
<dbReference type="InterPro" id="IPR037923">
    <property type="entry name" value="HTH-like"/>
</dbReference>
<keyword evidence="1" id="KW-0805">Transcription regulation</keyword>
<dbReference type="InterPro" id="IPR003313">
    <property type="entry name" value="AraC-bd"/>
</dbReference>
<organism evidence="5 6">
    <name type="scientific">Fibrella aestuarina BUZ 2</name>
    <dbReference type="NCBI Taxonomy" id="1166018"/>
    <lineage>
        <taxon>Bacteria</taxon>
        <taxon>Pseudomonadati</taxon>
        <taxon>Bacteroidota</taxon>
        <taxon>Cytophagia</taxon>
        <taxon>Cytophagales</taxon>
        <taxon>Spirosomataceae</taxon>
        <taxon>Fibrella</taxon>
    </lineage>
</organism>
<feature type="domain" description="HTH araC/xylS-type" evidence="4">
    <location>
        <begin position="186"/>
        <end position="284"/>
    </location>
</feature>
<dbReference type="HOGENOM" id="CLU_000445_88_2_10"/>
<dbReference type="SUPFAM" id="SSF46689">
    <property type="entry name" value="Homeodomain-like"/>
    <property type="match status" value="1"/>
</dbReference>
<evidence type="ECO:0000313" key="6">
    <source>
        <dbReference type="Proteomes" id="UP000011058"/>
    </source>
</evidence>
<dbReference type="STRING" id="1166018.FAES_4174"/>
<dbReference type="PANTHER" id="PTHR43280">
    <property type="entry name" value="ARAC-FAMILY TRANSCRIPTIONAL REGULATOR"/>
    <property type="match status" value="1"/>
</dbReference>
<dbReference type="InterPro" id="IPR018060">
    <property type="entry name" value="HTH_AraC"/>
</dbReference>
<dbReference type="eggNOG" id="COG2207">
    <property type="taxonomic scope" value="Bacteria"/>
</dbReference>
<dbReference type="PROSITE" id="PS01124">
    <property type="entry name" value="HTH_ARAC_FAMILY_2"/>
    <property type="match status" value="1"/>
</dbReference>
<keyword evidence="6" id="KW-1185">Reference proteome</keyword>
<dbReference type="PANTHER" id="PTHR43280:SF32">
    <property type="entry name" value="TRANSCRIPTIONAL REGULATORY PROTEIN"/>
    <property type="match status" value="1"/>
</dbReference>
<dbReference type="InterPro" id="IPR020449">
    <property type="entry name" value="Tscrpt_reg_AraC-type_HTH"/>
</dbReference>
<accession>I0KDH1</accession>
<dbReference type="Gene3D" id="1.10.10.60">
    <property type="entry name" value="Homeodomain-like"/>
    <property type="match status" value="1"/>
</dbReference>
<gene>
    <name evidence="5" type="primary">pobR3</name>
    <name evidence="5" type="ORF">FAES_4174</name>
</gene>
<dbReference type="SMART" id="SM00342">
    <property type="entry name" value="HTH_ARAC"/>
    <property type="match status" value="1"/>
</dbReference>
<evidence type="ECO:0000313" key="5">
    <source>
        <dbReference type="EMBL" id="CCH02174.1"/>
    </source>
</evidence>
<keyword evidence="2" id="KW-0238">DNA-binding</keyword>
<dbReference type="KEGG" id="fae:FAES_4174"/>
<dbReference type="EMBL" id="HE796683">
    <property type="protein sequence ID" value="CCH02174.1"/>
    <property type="molecule type" value="Genomic_DNA"/>
</dbReference>
<dbReference type="SUPFAM" id="SSF51215">
    <property type="entry name" value="Regulatory protein AraC"/>
    <property type="match status" value="1"/>
</dbReference>
<evidence type="ECO:0000259" key="4">
    <source>
        <dbReference type="PROSITE" id="PS01124"/>
    </source>
</evidence>
<dbReference type="GO" id="GO:0003700">
    <property type="term" value="F:DNA-binding transcription factor activity"/>
    <property type="evidence" value="ECO:0007669"/>
    <property type="project" value="InterPro"/>
</dbReference>
<dbReference type="Pfam" id="PF12833">
    <property type="entry name" value="HTH_18"/>
    <property type="match status" value="1"/>
</dbReference>
<dbReference type="GO" id="GO:0043565">
    <property type="term" value="F:sequence-specific DNA binding"/>
    <property type="evidence" value="ECO:0007669"/>
    <property type="project" value="InterPro"/>
</dbReference>
<dbReference type="Proteomes" id="UP000011058">
    <property type="component" value="Chromosome"/>
</dbReference>
<keyword evidence="3" id="KW-0804">Transcription</keyword>
<proteinExistence type="predicted"/>
<dbReference type="AlphaFoldDB" id="I0KDH1"/>
<reference evidence="5 6" key="1">
    <citation type="journal article" date="2012" name="J. Bacteriol.">
        <title>Genome Sequence of Fibrella aestuarina BUZ 2T, a Filamentous Marine Bacterium.</title>
        <authorList>
            <person name="Filippini M."/>
            <person name="Qi W."/>
            <person name="Blom J."/>
            <person name="Goesmann A."/>
            <person name="Smits T.H."/>
            <person name="Bagheri H.C."/>
        </authorList>
    </citation>
    <scope>NUCLEOTIDE SEQUENCE [LARGE SCALE GENOMIC DNA]</scope>
    <source>
        <strain evidence="6">BUZ 2T</strain>
    </source>
</reference>
<name>I0KDH1_9BACT</name>
<dbReference type="OrthoDB" id="9793451at2"/>
<evidence type="ECO:0000256" key="3">
    <source>
        <dbReference type="ARBA" id="ARBA00023163"/>
    </source>
</evidence>
<dbReference type="Pfam" id="PF02311">
    <property type="entry name" value="AraC_binding"/>
    <property type="match status" value="1"/>
</dbReference>
<protein>
    <submittedName>
        <fullName evidence="5">Transcriptional regulator, AraC family</fullName>
    </submittedName>
</protein>
<evidence type="ECO:0000256" key="2">
    <source>
        <dbReference type="ARBA" id="ARBA00023125"/>
    </source>
</evidence>
<sequence length="291" mass="34400">MPSAIPVYNLRSFPRHQSSELFYMTRLEKLVSEFKNIDQSHSHTFYLVMWINQGGGTHTIDFKTYPIRPHQLYFLTPGQVHSWQLDTNTTGFNLFFEPNFFRSQWGNRLHQYPFYHSHQHLPLLEVTQAEDRFNTLFSYAYQEYSEQQPNRADVFLSFLHLILESANRLYDQQLPGANSPYYDRIRQFEELLETQFIQVRTIGAYADQLGLTPNHLNHICQKVLGKKASQLLHERILIEAQRLLTHTTKSVQEVGFQLGFDDPSYFVRFFRKYAGCTPADFRHQQAVSEHR</sequence>
<dbReference type="InterPro" id="IPR009057">
    <property type="entry name" value="Homeodomain-like_sf"/>
</dbReference>
<dbReference type="RefSeq" id="WP_015333273.1">
    <property type="nucleotide sequence ID" value="NC_020054.1"/>
</dbReference>
<dbReference type="PRINTS" id="PR00032">
    <property type="entry name" value="HTHARAC"/>
</dbReference>